<gene>
    <name evidence="2" type="ORF">J5O05_00350</name>
</gene>
<dbReference type="Gene3D" id="3.10.310.70">
    <property type="match status" value="1"/>
</dbReference>
<organism evidence="2 3">
    <name type="scientific">Pseudoalteromonas xiamenensis</name>
    <dbReference type="NCBI Taxonomy" id="882626"/>
    <lineage>
        <taxon>Bacteria</taxon>
        <taxon>Pseudomonadati</taxon>
        <taxon>Pseudomonadota</taxon>
        <taxon>Gammaproteobacteria</taxon>
        <taxon>Alteromonadales</taxon>
        <taxon>Pseudoalteromonadaceae</taxon>
        <taxon>Pseudoalteromonas</taxon>
    </lineage>
</organism>
<dbReference type="Gene3D" id="2.30.40.10">
    <property type="entry name" value="Urease, subunit C, domain 1"/>
    <property type="match status" value="2"/>
</dbReference>
<dbReference type="Gene3D" id="3.20.20.140">
    <property type="entry name" value="Metal-dependent hydrolases"/>
    <property type="match status" value="2"/>
</dbReference>
<proteinExistence type="predicted"/>
<keyword evidence="3" id="KW-1185">Reference proteome</keyword>
<dbReference type="InterPro" id="IPR011059">
    <property type="entry name" value="Metal-dep_hydrolase_composite"/>
</dbReference>
<reference evidence="2" key="1">
    <citation type="submission" date="2021-03" db="EMBL/GenBank/DDBJ databases">
        <title>Complete Genome of Pseudoalteromonas xiamenensis STKMTI.2, a new potential marine bacterium producing anti-Vibrio compounds.</title>
        <authorList>
            <person name="Handayani D.P."/>
            <person name="Isnansetyo A."/>
            <person name="Istiqomah I."/>
            <person name="Jumina J."/>
        </authorList>
    </citation>
    <scope>NUCLEOTIDE SEQUENCE</scope>
    <source>
        <strain evidence="2">STKMTI.2</strain>
    </source>
</reference>
<sequence length="486" mass="54243">MPSALLFNPLVQYRFDCIQKVVEEDVVFDRFNDVCSIEEKSDLNATFIVKGNIYTGEQHHEAIFIQNGIVEAIGNYWSVLQLAKDTGFAKELNTIELAESECVVPGFVLPRVDWLAGLATHSWIHLGPFGLQANWQHPMPNYNLNYIGKAISYYEKSLPANQWLIGYGLDAELLPYTPFDNTDTEEHLINFLDSLAVQRPICIFEKHGNVAYVNSLAATALYLTLDDAERARYPNIRLFLRFLEQNRGLRSRQFSWLAKVIPADQLNLSFQSVHELSQNYAFEAIKQGITAIGVRADESLLSLVNHSAKPLKVCKTLLQEDTSTVPTCLMGTSIAYPDEIGFDGYNLSRGGDKLNTATLFPYRTIIEQSPMMAFSCEFPERPLGALRLLNHAVNREMLTAPGYVGIARRKLHPEEALPLSSALACITTNAARCLESANQFGALQAGGAADFVVLSENPFVHSVKLDEVHVNQTWVDGKCVYESVIS</sequence>
<dbReference type="PANTHER" id="PTHR22642:SF2">
    <property type="entry name" value="PROTEIN LONG AFTER FAR-RED 3"/>
    <property type="match status" value="1"/>
</dbReference>
<dbReference type="Pfam" id="PF07969">
    <property type="entry name" value="Amidohydro_3"/>
    <property type="match status" value="1"/>
</dbReference>
<evidence type="ECO:0000313" key="3">
    <source>
        <dbReference type="Proteomes" id="UP000664904"/>
    </source>
</evidence>
<dbReference type="PANTHER" id="PTHR22642">
    <property type="entry name" value="IMIDAZOLONEPROPIONASE"/>
    <property type="match status" value="1"/>
</dbReference>
<accession>A0A975HKX0</accession>
<dbReference type="AlphaFoldDB" id="A0A975HKX0"/>
<evidence type="ECO:0000313" key="2">
    <source>
        <dbReference type="EMBL" id="QTH71486.1"/>
    </source>
</evidence>
<dbReference type="Proteomes" id="UP000664904">
    <property type="component" value="Chromosome"/>
</dbReference>
<dbReference type="SUPFAM" id="SSF51338">
    <property type="entry name" value="Composite domain of metallo-dependent hydrolases"/>
    <property type="match status" value="1"/>
</dbReference>
<dbReference type="InterPro" id="IPR013108">
    <property type="entry name" value="Amidohydro_3"/>
</dbReference>
<dbReference type="EMBL" id="CP072133">
    <property type="protein sequence ID" value="QTH71486.1"/>
    <property type="molecule type" value="Genomic_DNA"/>
</dbReference>
<protein>
    <submittedName>
        <fullName evidence="2">Amidohydrolase family protein</fullName>
    </submittedName>
</protein>
<dbReference type="RefSeq" id="WP_208843112.1">
    <property type="nucleotide sequence ID" value="NZ_CP072133.1"/>
</dbReference>
<evidence type="ECO:0000259" key="1">
    <source>
        <dbReference type="Pfam" id="PF07969"/>
    </source>
</evidence>
<dbReference type="GO" id="GO:0016810">
    <property type="term" value="F:hydrolase activity, acting on carbon-nitrogen (but not peptide) bonds"/>
    <property type="evidence" value="ECO:0007669"/>
    <property type="project" value="InterPro"/>
</dbReference>
<dbReference type="KEGG" id="pxi:J5O05_00350"/>
<feature type="domain" description="Amidohydrolase 3" evidence="1">
    <location>
        <begin position="409"/>
        <end position="481"/>
    </location>
</feature>
<name>A0A975HKX0_9GAMM</name>